<dbReference type="EMBL" id="QTSX02002151">
    <property type="protein sequence ID" value="KAJ9078347.1"/>
    <property type="molecule type" value="Genomic_DNA"/>
</dbReference>
<accession>A0ACC2TVW2</accession>
<reference evidence="1" key="1">
    <citation type="submission" date="2022-04" db="EMBL/GenBank/DDBJ databases">
        <title>Genome of the entomopathogenic fungus Entomophthora muscae.</title>
        <authorList>
            <person name="Elya C."/>
            <person name="Lovett B.R."/>
            <person name="Lee E."/>
            <person name="Macias A.M."/>
            <person name="Hajek A.E."/>
            <person name="De Bivort B.L."/>
            <person name="Kasson M.T."/>
            <person name="De Fine Licht H.H."/>
            <person name="Stajich J.E."/>
        </authorList>
    </citation>
    <scope>NUCLEOTIDE SEQUENCE</scope>
    <source>
        <strain evidence="1">Berkeley</strain>
    </source>
</reference>
<gene>
    <name evidence="1" type="ORF">DSO57_1007384</name>
</gene>
<comment type="caution">
    <text evidence="1">The sequence shown here is derived from an EMBL/GenBank/DDBJ whole genome shotgun (WGS) entry which is preliminary data.</text>
</comment>
<protein>
    <submittedName>
        <fullName evidence="1">Uncharacterized protein</fullName>
    </submittedName>
</protein>
<organism evidence="1 2">
    <name type="scientific">Entomophthora muscae</name>
    <dbReference type="NCBI Taxonomy" id="34485"/>
    <lineage>
        <taxon>Eukaryota</taxon>
        <taxon>Fungi</taxon>
        <taxon>Fungi incertae sedis</taxon>
        <taxon>Zoopagomycota</taxon>
        <taxon>Entomophthoromycotina</taxon>
        <taxon>Entomophthoromycetes</taxon>
        <taxon>Entomophthorales</taxon>
        <taxon>Entomophthoraceae</taxon>
        <taxon>Entomophthora</taxon>
    </lineage>
</organism>
<proteinExistence type="predicted"/>
<dbReference type="Proteomes" id="UP001165960">
    <property type="component" value="Unassembled WGS sequence"/>
</dbReference>
<evidence type="ECO:0000313" key="1">
    <source>
        <dbReference type="EMBL" id="KAJ9078347.1"/>
    </source>
</evidence>
<keyword evidence="2" id="KW-1185">Reference proteome</keyword>
<sequence>MVFISKFFDSTSNQARSSQASFNGGKAQNVEAPIYTQAFEAALALLLYPPLHKLPVNQPIRMAALIQNNFLPPPNLPPYSQSGFSSPGPAPQTQNHYSQILQEIVALNLQGLSRDQIANQLQFTQATIMQEFNNLMSKGNLIGTAKKSKKAPESQITEAYPIMLVLLQQDPKLPLTQVWKQLAHHGIWVSERMVQLWMHDVRNHTINAISIWPSNNDSCKDLTGFAFKFGHFLFSVNGPGSISTHSGFSYLSVNDPGMTSSQCDFLSHSVFLMSDHVPCLLFK</sequence>
<evidence type="ECO:0000313" key="2">
    <source>
        <dbReference type="Proteomes" id="UP001165960"/>
    </source>
</evidence>
<name>A0ACC2TVW2_9FUNG</name>